<comment type="caution">
    <text evidence="2">The sequence shown here is derived from an EMBL/GenBank/DDBJ whole genome shotgun (WGS) entry which is preliminary data.</text>
</comment>
<dbReference type="AlphaFoldDB" id="X1RSQ5"/>
<proteinExistence type="predicted"/>
<dbReference type="Pfam" id="PF08240">
    <property type="entry name" value="ADH_N"/>
    <property type="match status" value="1"/>
</dbReference>
<sequence>LGVELAGVIESVGKDVKLFKKGDAVFGSTGLGLGAYAEYKCLPEKGFWQ</sequence>
<dbReference type="SUPFAM" id="SSF50129">
    <property type="entry name" value="GroES-like"/>
    <property type="match status" value="1"/>
</dbReference>
<organism evidence="2">
    <name type="scientific">marine sediment metagenome</name>
    <dbReference type="NCBI Taxonomy" id="412755"/>
    <lineage>
        <taxon>unclassified sequences</taxon>
        <taxon>metagenomes</taxon>
        <taxon>ecological metagenomes</taxon>
    </lineage>
</organism>
<evidence type="ECO:0000259" key="1">
    <source>
        <dbReference type="Pfam" id="PF08240"/>
    </source>
</evidence>
<evidence type="ECO:0000313" key="2">
    <source>
        <dbReference type="EMBL" id="GAI83688.1"/>
    </source>
</evidence>
<gene>
    <name evidence="2" type="ORF">S12H4_25007</name>
</gene>
<protein>
    <recommendedName>
        <fullName evidence="1">Alcohol dehydrogenase-like N-terminal domain-containing protein</fullName>
    </recommendedName>
</protein>
<name>X1RSQ5_9ZZZZ</name>
<feature type="non-terminal residue" evidence="2">
    <location>
        <position position="1"/>
    </location>
</feature>
<dbReference type="Gene3D" id="3.90.180.10">
    <property type="entry name" value="Medium-chain alcohol dehydrogenases, catalytic domain"/>
    <property type="match status" value="1"/>
</dbReference>
<reference evidence="2" key="1">
    <citation type="journal article" date="2014" name="Front. Microbiol.">
        <title>High frequency of phylogenetically diverse reductive dehalogenase-homologous genes in deep subseafloor sedimentary metagenomes.</title>
        <authorList>
            <person name="Kawai M."/>
            <person name="Futagami T."/>
            <person name="Toyoda A."/>
            <person name="Takaki Y."/>
            <person name="Nishi S."/>
            <person name="Hori S."/>
            <person name="Arai W."/>
            <person name="Tsubouchi T."/>
            <person name="Morono Y."/>
            <person name="Uchiyama I."/>
            <person name="Ito T."/>
            <person name="Fujiyama A."/>
            <person name="Inagaki F."/>
            <person name="Takami H."/>
        </authorList>
    </citation>
    <scope>NUCLEOTIDE SEQUENCE</scope>
    <source>
        <strain evidence="2">Expedition CK06-06</strain>
    </source>
</reference>
<dbReference type="EMBL" id="BARW01013797">
    <property type="protein sequence ID" value="GAI83688.1"/>
    <property type="molecule type" value="Genomic_DNA"/>
</dbReference>
<accession>X1RSQ5</accession>
<dbReference type="InterPro" id="IPR011032">
    <property type="entry name" value="GroES-like_sf"/>
</dbReference>
<dbReference type="InterPro" id="IPR013154">
    <property type="entry name" value="ADH-like_N"/>
</dbReference>
<feature type="domain" description="Alcohol dehydrogenase-like N-terminal" evidence="1">
    <location>
        <begin position="1"/>
        <end position="47"/>
    </location>
</feature>